<evidence type="ECO:0000313" key="2">
    <source>
        <dbReference type="EMBL" id="GIJ03393.1"/>
    </source>
</evidence>
<name>A0A8J3Y7S5_9ACTN</name>
<keyword evidence="3" id="KW-1185">Reference proteome</keyword>
<proteinExistence type="predicted"/>
<dbReference type="AlphaFoldDB" id="A0A8J3Y7S5"/>
<protein>
    <submittedName>
        <fullName evidence="2">Uncharacterized protein</fullName>
    </submittedName>
</protein>
<accession>A0A8J3Y7S5</accession>
<dbReference type="EMBL" id="BOOY01000020">
    <property type="protein sequence ID" value="GIJ03393.1"/>
    <property type="molecule type" value="Genomic_DNA"/>
</dbReference>
<reference evidence="2" key="1">
    <citation type="submission" date="2021-01" db="EMBL/GenBank/DDBJ databases">
        <title>Whole genome shotgun sequence of Spirilliplanes yamanashiensis NBRC 15828.</title>
        <authorList>
            <person name="Komaki H."/>
            <person name="Tamura T."/>
        </authorList>
    </citation>
    <scope>NUCLEOTIDE SEQUENCE</scope>
    <source>
        <strain evidence="2">NBRC 15828</strain>
    </source>
</reference>
<gene>
    <name evidence="2" type="ORF">Sya03_27450</name>
</gene>
<organism evidence="2 3">
    <name type="scientific">Spirilliplanes yamanashiensis</name>
    <dbReference type="NCBI Taxonomy" id="42233"/>
    <lineage>
        <taxon>Bacteria</taxon>
        <taxon>Bacillati</taxon>
        <taxon>Actinomycetota</taxon>
        <taxon>Actinomycetes</taxon>
        <taxon>Micromonosporales</taxon>
        <taxon>Micromonosporaceae</taxon>
        <taxon>Spirilliplanes</taxon>
    </lineage>
</organism>
<sequence length="70" mass="7344">MTQRPLSDWISLQRVAKAADQGARGHEGRGGGRWSGGGEESGETPEGAATEPVTAPSARVDGPQTRRRTT</sequence>
<evidence type="ECO:0000313" key="3">
    <source>
        <dbReference type="Proteomes" id="UP000652013"/>
    </source>
</evidence>
<feature type="region of interest" description="Disordered" evidence="1">
    <location>
        <begin position="16"/>
        <end position="70"/>
    </location>
</feature>
<evidence type="ECO:0000256" key="1">
    <source>
        <dbReference type="SAM" id="MobiDB-lite"/>
    </source>
</evidence>
<dbReference type="Proteomes" id="UP000652013">
    <property type="component" value="Unassembled WGS sequence"/>
</dbReference>
<comment type="caution">
    <text evidence="2">The sequence shown here is derived from an EMBL/GenBank/DDBJ whole genome shotgun (WGS) entry which is preliminary data.</text>
</comment>